<dbReference type="EMBL" id="LXQA010374927">
    <property type="protein sequence ID" value="MCI47642.1"/>
    <property type="molecule type" value="Genomic_DNA"/>
</dbReference>
<evidence type="ECO:0000313" key="1">
    <source>
        <dbReference type="EMBL" id="MCI47642.1"/>
    </source>
</evidence>
<dbReference type="Proteomes" id="UP000265520">
    <property type="component" value="Unassembled WGS sequence"/>
</dbReference>
<evidence type="ECO:0000313" key="2">
    <source>
        <dbReference type="Proteomes" id="UP000265520"/>
    </source>
</evidence>
<accession>A0A392SGR0</accession>
<proteinExistence type="predicted"/>
<dbReference type="AlphaFoldDB" id="A0A392SGR0"/>
<comment type="caution">
    <text evidence="1">The sequence shown here is derived from an EMBL/GenBank/DDBJ whole genome shotgun (WGS) entry which is preliminary data.</text>
</comment>
<reference evidence="1 2" key="1">
    <citation type="journal article" date="2018" name="Front. Plant Sci.">
        <title>Red Clover (Trifolium pratense) and Zigzag Clover (T. medium) - A Picture of Genomic Similarities and Differences.</title>
        <authorList>
            <person name="Dluhosova J."/>
            <person name="Istvanek J."/>
            <person name="Nedelnik J."/>
            <person name="Repkova J."/>
        </authorList>
    </citation>
    <scope>NUCLEOTIDE SEQUENCE [LARGE SCALE GENOMIC DNA]</scope>
    <source>
        <strain evidence="2">cv. 10/8</strain>
        <tissue evidence="1">Leaf</tissue>
    </source>
</reference>
<keyword evidence="2" id="KW-1185">Reference proteome</keyword>
<protein>
    <submittedName>
        <fullName evidence="1">Uncharacterized protein</fullName>
    </submittedName>
</protein>
<name>A0A392SGR0_9FABA</name>
<sequence length="46" mass="5202">MTRNSDDIPNVGHPVGAKKLISLDHNSLNQAHGYILFNHDEVQEYI</sequence>
<organism evidence="1 2">
    <name type="scientific">Trifolium medium</name>
    <dbReference type="NCBI Taxonomy" id="97028"/>
    <lineage>
        <taxon>Eukaryota</taxon>
        <taxon>Viridiplantae</taxon>
        <taxon>Streptophyta</taxon>
        <taxon>Embryophyta</taxon>
        <taxon>Tracheophyta</taxon>
        <taxon>Spermatophyta</taxon>
        <taxon>Magnoliopsida</taxon>
        <taxon>eudicotyledons</taxon>
        <taxon>Gunneridae</taxon>
        <taxon>Pentapetalae</taxon>
        <taxon>rosids</taxon>
        <taxon>fabids</taxon>
        <taxon>Fabales</taxon>
        <taxon>Fabaceae</taxon>
        <taxon>Papilionoideae</taxon>
        <taxon>50 kb inversion clade</taxon>
        <taxon>NPAAA clade</taxon>
        <taxon>Hologalegina</taxon>
        <taxon>IRL clade</taxon>
        <taxon>Trifolieae</taxon>
        <taxon>Trifolium</taxon>
    </lineage>
</organism>
<feature type="non-terminal residue" evidence="1">
    <location>
        <position position="46"/>
    </location>
</feature>